<reference evidence="3" key="1">
    <citation type="submission" date="2019-10" db="EMBL/GenBank/DDBJ databases">
        <authorList>
            <consortium name="DOE Joint Genome Institute"/>
            <person name="Kuo A."/>
            <person name="Miyauchi S."/>
            <person name="Kiss E."/>
            <person name="Drula E."/>
            <person name="Kohler A."/>
            <person name="Sanchez-Garcia M."/>
            <person name="Andreopoulos B."/>
            <person name="Barry K.W."/>
            <person name="Bonito G."/>
            <person name="Buee M."/>
            <person name="Carver A."/>
            <person name="Chen C."/>
            <person name="Cichocki N."/>
            <person name="Clum A."/>
            <person name="Culley D."/>
            <person name="Crous P.W."/>
            <person name="Fauchery L."/>
            <person name="Girlanda M."/>
            <person name="Hayes R."/>
            <person name="Keri Z."/>
            <person name="LaButti K."/>
            <person name="Lipzen A."/>
            <person name="Lombard V."/>
            <person name="Magnuson J."/>
            <person name="Maillard F."/>
            <person name="Morin E."/>
            <person name="Murat C."/>
            <person name="Nolan M."/>
            <person name="Ohm R."/>
            <person name="Pangilinan J."/>
            <person name="Pereira M."/>
            <person name="Perotto S."/>
            <person name="Peter M."/>
            <person name="Riley R."/>
            <person name="Sitrit Y."/>
            <person name="Stielow B."/>
            <person name="Szollosi G."/>
            <person name="Zifcakova L."/>
            <person name="Stursova M."/>
            <person name="Spatafora J.W."/>
            <person name="Tedersoo L."/>
            <person name="Vaario L.-M."/>
            <person name="Yamada A."/>
            <person name="Yan M."/>
            <person name="Wang P."/>
            <person name="Xu J."/>
            <person name="Bruns T."/>
            <person name="Baldrian P."/>
            <person name="Vilgalys R."/>
            <person name="Henrissat B."/>
            <person name="Grigoriev I.V."/>
            <person name="Hibbett D."/>
            <person name="Nagy L.G."/>
            <person name="Martin F.M."/>
        </authorList>
    </citation>
    <scope>NUCLEOTIDE SEQUENCE</scope>
    <source>
        <strain evidence="3">Prilba</strain>
    </source>
</reference>
<evidence type="ECO:0000259" key="2">
    <source>
        <dbReference type="Pfam" id="PF12706"/>
    </source>
</evidence>
<evidence type="ECO:0000256" key="1">
    <source>
        <dbReference type="SAM" id="MobiDB-lite"/>
    </source>
</evidence>
<dbReference type="Gene3D" id="3.60.15.10">
    <property type="entry name" value="Ribonuclease Z/Hydroxyacylglutathione hydrolase-like"/>
    <property type="match status" value="1"/>
</dbReference>
<dbReference type="SUPFAM" id="SSF56281">
    <property type="entry name" value="Metallo-hydrolase/oxidoreductase"/>
    <property type="match status" value="1"/>
</dbReference>
<dbReference type="Pfam" id="PF12706">
    <property type="entry name" value="Lactamase_B_2"/>
    <property type="match status" value="1"/>
</dbReference>
<evidence type="ECO:0000313" key="4">
    <source>
        <dbReference type="Proteomes" id="UP000759537"/>
    </source>
</evidence>
<dbReference type="InterPro" id="IPR001279">
    <property type="entry name" value="Metallo-B-lactamas"/>
</dbReference>
<protein>
    <submittedName>
        <fullName evidence="3">Metallo-hydrolase/oxidoreductase</fullName>
    </submittedName>
</protein>
<feature type="region of interest" description="Disordered" evidence="1">
    <location>
        <begin position="376"/>
        <end position="398"/>
    </location>
</feature>
<dbReference type="GO" id="GO:0070291">
    <property type="term" value="P:N-acylethanolamine metabolic process"/>
    <property type="evidence" value="ECO:0007669"/>
    <property type="project" value="TreeGrafter"/>
</dbReference>
<dbReference type="AlphaFoldDB" id="A0A9P5MVK6"/>
<feature type="compositionally biased region" description="Basic and acidic residues" evidence="1">
    <location>
        <begin position="376"/>
        <end position="387"/>
    </location>
</feature>
<dbReference type="GO" id="GO:0005737">
    <property type="term" value="C:cytoplasm"/>
    <property type="evidence" value="ECO:0007669"/>
    <property type="project" value="TreeGrafter"/>
</dbReference>
<name>A0A9P5MVK6_9AGAM</name>
<dbReference type="GO" id="GO:0070290">
    <property type="term" value="F:N-acylphosphatidylethanolamine-specific phospholipase D activity"/>
    <property type="evidence" value="ECO:0007669"/>
    <property type="project" value="TreeGrafter"/>
</dbReference>
<reference evidence="3" key="2">
    <citation type="journal article" date="2020" name="Nat. Commun.">
        <title>Large-scale genome sequencing of mycorrhizal fungi provides insights into the early evolution of symbiotic traits.</title>
        <authorList>
            <person name="Miyauchi S."/>
            <person name="Kiss E."/>
            <person name="Kuo A."/>
            <person name="Drula E."/>
            <person name="Kohler A."/>
            <person name="Sanchez-Garcia M."/>
            <person name="Morin E."/>
            <person name="Andreopoulos B."/>
            <person name="Barry K.W."/>
            <person name="Bonito G."/>
            <person name="Buee M."/>
            <person name="Carver A."/>
            <person name="Chen C."/>
            <person name="Cichocki N."/>
            <person name="Clum A."/>
            <person name="Culley D."/>
            <person name="Crous P.W."/>
            <person name="Fauchery L."/>
            <person name="Girlanda M."/>
            <person name="Hayes R.D."/>
            <person name="Keri Z."/>
            <person name="LaButti K."/>
            <person name="Lipzen A."/>
            <person name="Lombard V."/>
            <person name="Magnuson J."/>
            <person name="Maillard F."/>
            <person name="Murat C."/>
            <person name="Nolan M."/>
            <person name="Ohm R.A."/>
            <person name="Pangilinan J."/>
            <person name="Pereira M.F."/>
            <person name="Perotto S."/>
            <person name="Peter M."/>
            <person name="Pfister S."/>
            <person name="Riley R."/>
            <person name="Sitrit Y."/>
            <person name="Stielow J.B."/>
            <person name="Szollosi G."/>
            <person name="Zifcakova L."/>
            <person name="Stursova M."/>
            <person name="Spatafora J.W."/>
            <person name="Tedersoo L."/>
            <person name="Vaario L.M."/>
            <person name="Yamada A."/>
            <person name="Yan M."/>
            <person name="Wang P."/>
            <person name="Xu J."/>
            <person name="Bruns T."/>
            <person name="Baldrian P."/>
            <person name="Vilgalys R."/>
            <person name="Dunand C."/>
            <person name="Henrissat B."/>
            <person name="Grigoriev I.V."/>
            <person name="Hibbett D."/>
            <person name="Nagy L.G."/>
            <person name="Martin F.M."/>
        </authorList>
    </citation>
    <scope>NUCLEOTIDE SEQUENCE</scope>
    <source>
        <strain evidence="3">Prilba</strain>
    </source>
</reference>
<dbReference type="EMBL" id="WHVB01000008">
    <property type="protein sequence ID" value="KAF8480006.1"/>
    <property type="molecule type" value="Genomic_DNA"/>
</dbReference>
<organism evidence="3 4">
    <name type="scientific">Russula ochroleuca</name>
    <dbReference type="NCBI Taxonomy" id="152965"/>
    <lineage>
        <taxon>Eukaryota</taxon>
        <taxon>Fungi</taxon>
        <taxon>Dikarya</taxon>
        <taxon>Basidiomycota</taxon>
        <taxon>Agaricomycotina</taxon>
        <taxon>Agaricomycetes</taxon>
        <taxon>Russulales</taxon>
        <taxon>Russulaceae</taxon>
        <taxon>Russula</taxon>
    </lineage>
</organism>
<keyword evidence="4" id="KW-1185">Reference proteome</keyword>
<gene>
    <name evidence="3" type="ORF">DFH94DRAFT_457003</name>
</gene>
<proteinExistence type="predicted"/>
<dbReference type="GO" id="GO:0070292">
    <property type="term" value="P:N-acylphosphatidylethanolamine metabolic process"/>
    <property type="evidence" value="ECO:0007669"/>
    <property type="project" value="TreeGrafter"/>
</dbReference>
<feature type="domain" description="Metallo-beta-lactamase" evidence="2">
    <location>
        <begin position="117"/>
        <end position="352"/>
    </location>
</feature>
<dbReference type="PANTHER" id="PTHR15032">
    <property type="entry name" value="N-ACYL-PHOSPHATIDYLETHANOLAMINE-HYDROLYZING PHOSPHOLIPASE D"/>
    <property type="match status" value="1"/>
</dbReference>
<dbReference type="Proteomes" id="UP000759537">
    <property type="component" value="Unassembled WGS sequence"/>
</dbReference>
<accession>A0A9P5MVK6</accession>
<comment type="caution">
    <text evidence="3">The sequence shown here is derived from an EMBL/GenBank/DDBJ whole genome shotgun (WGS) entry which is preliminary data.</text>
</comment>
<dbReference type="PANTHER" id="PTHR15032:SF4">
    <property type="entry name" value="N-ACYL-PHOSPHATIDYLETHANOLAMINE-HYDROLYZING PHOSPHOLIPASE D"/>
    <property type="match status" value="1"/>
</dbReference>
<sequence>MRWMQPTRPEHHANASRSLFQNPWTLADSTESTSTYWPAFPNLSTFLSIPSISLERAPKSESCPHPPIKVIKPDWGQSTLTAAPSEPNLKATWLGHSSFLVEFPRTAAGPDDEPPCVLFDPIFSDCAGPSPWLGIRRRLPPPCTLEELPEFQFVVYSHNHYDHLDLPTLQQIHELRGERVHFIVPLGNKTWFEETGIPASQVTELDWWDELTLSTRPGSDQELKFVCTPAQHGSGRGFMDVCTTLWASWVVEQALPSTNGRDRASVYFAGDSGYMTSSGPCPCFEEIGSKYGPFDIAMIPIWRGGTLSFIARLGFRLIHAPDSHLSSLHATPSQALQMHTALRARHSLAMHFATFAGSDFEALEPIVELERAKLEVETGADRQGSKDEGEEGDGEGMRSVGAWWMEGGMGVIDVGETAVVHVGKTPP</sequence>
<dbReference type="InterPro" id="IPR036866">
    <property type="entry name" value="RibonucZ/Hydroxyglut_hydro"/>
</dbReference>
<dbReference type="OrthoDB" id="332863at2759"/>
<evidence type="ECO:0000313" key="3">
    <source>
        <dbReference type="EMBL" id="KAF8480006.1"/>
    </source>
</evidence>